<keyword evidence="3" id="KW-1185">Reference proteome</keyword>
<keyword evidence="1" id="KW-1133">Transmembrane helix</keyword>
<feature type="transmembrane region" description="Helical" evidence="1">
    <location>
        <begin position="37"/>
        <end position="62"/>
    </location>
</feature>
<evidence type="ECO:0000313" key="3">
    <source>
        <dbReference type="Proteomes" id="UP000187464"/>
    </source>
</evidence>
<proteinExistence type="predicted"/>
<feature type="transmembrane region" description="Helical" evidence="1">
    <location>
        <begin position="68"/>
        <end position="86"/>
    </location>
</feature>
<reference evidence="2 3" key="1">
    <citation type="submission" date="2016-08" db="EMBL/GenBank/DDBJ databases">
        <authorList>
            <person name="Seilhamer J.J."/>
        </authorList>
    </citation>
    <scope>NUCLEOTIDE SEQUENCE [LARGE SCALE GENOMIC DNA]</scope>
    <source>
        <strain evidence="2">M3/6</strain>
    </source>
</reference>
<gene>
    <name evidence="2" type="ORF">PSM36_1761</name>
</gene>
<name>A0A1R3T3G6_9BACT</name>
<keyword evidence="1" id="KW-0472">Membrane</keyword>
<protein>
    <submittedName>
        <fullName evidence="2">Putative membrane protein</fullName>
    </submittedName>
</protein>
<dbReference type="KEGG" id="psac:PSM36_1761"/>
<organism evidence="2 3">
    <name type="scientific">Proteiniphilum saccharofermentans</name>
    <dbReference type="NCBI Taxonomy" id="1642647"/>
    <lineage>
        <taxon>Bacteria</taxon>
        <taxon>Pseudomonadati</taxon>
        <taxon>Bacteroidota</taxon>
        <taxon>Bacteroidia</taxon>
        <taxon>Bacteroidales</taxon>
        <taxon>Dysgonomonadaceae</taxon>
        <taxon>Proteiniphilum</taxon>
    </lineage>
</organism>
<evidence type="ECO:0000256" key="1">
    <source>
        <dbReference type="SAM" id="Phobius"/>
    </source>
</evidence>
<dbReference type="Proteomes" id="UP000187464">
    <property type="component" value="Chromosome I"/>
</dbReference>
<dbReference type="EMBL" id="LT605205">
    <property type="protein sequence ID" value="SCD20579.1"/>
    <property type="molecule type" value="Genomic_DNA"/>
</dbReference>
<sequence length="90" mass="10857">MILEKELETKIFQFYLVRLMDRYMSGRCEQPKKFQFYLVRLMASPFCVTRTFITISILPSTINGFRAYFYHGGIFAFQFYLVRLMVTLNR</sequence>
<keyword evidence="1" id="KW-0812">Transmembrane</keyword>
<evidence type="ECO:0000313" key="2">
    <source>
        <dbReference type="EMBL" id="SCD20579.1"/>
    </source>
</evidence>
<accession>A0A1R3T3G6</accession>
<dbReference type="AlphaFoldDB" id="A0A1R3T3G6"/>